<dbReference type="EMBL" id="CP001681">
    <property type="protein sequence ID" value="ACU06364.1"/>
    <property type="molecule type" value="Genomic_DNA"/>
</dbReference>
<dbReference type="STRING" id="485917.Phep_4173"/>
<sequence>MATTKFTSVDEYIGTFSKDIQSRLQDIRQVIKENAPDAEEMISYNIPAFKLQGMLIFYSAYTHHISISIPPSKVYEAFKKELSVYKVSKSAIQLPNDSPLPLTLIGELTRFRVKENVEMAESKRVKNL</sequence>
<protein>
    <recommendedName>
        <fullName evidence="1">YdhG-like domain-containing protein</fullName>
    </recommendedName>
</protein>
<dbReference type="Gene3D" id="3.90.1150.200">
    <property type="match status" value="1"/>
</dbReference>
<organism evidence="2 3">
    <name type="scientific">Pedobacter heparinus (strain ATCC 13125 / DSM 2366 / CIP 104194 / JCM 7457 / NBRC 12017 / NCIMB 9290 / NRRL B-14731 / HIM 762-3)</name>
    <dbReference type="NCBI Taxonomy" id="485917"/>
    <lineage>
        <taxon>Bacteria</taxon>
        <taxon>Pseudomonadati</taxon>
        <taxon>Bacteroidota</taxon>
        <taxon>Sphingobacteriia</taxon>
        <taxon>Sphingobacteriales</taxon>
        <taxon>Sphingobacteriaceae</taxon>
        <taxon>Pedobacter</taxon>
    </lineage>
</organism>
<proteinExistence type="predicted"/>
<reference evidence="2 3" key="1">
    <citation type="journal article" date="2009" name="Stand. Genomic Sci.">
        <title>Complete genome sequence of Pedobacter heparinus type strain (HIM 762-3).</title>
        <authorList>
            <person name="Han C."/>
            <person name="Spring S."/>
            <person name="Lapidus A."/>
            <person name="Del Rio T.G."/>
            <person name="Tice H."/>
            <person name="Copeland A."/>
            <person name="Cheng J.F."/>
            <person name="Lucas S."/>
            <person name="Chen F."/>
            <person name="Nolan M."/>
            <person name="Bruce D."/>
            <person name="Goodwin L."/>
            <person name="Pitluck S."/>
            <person name="Ivanova N."/>
            <person name="Mavromatis K."/>
            <person name="Mikhailova N."/>
            <person name="Pati A."/>
            <person name="Chen A."/>
            <person name="Palaniappan K."/>
            <person name="Land M."/>
            <person name="Hauser L."/>
            <person name="Chang Y.J."/>
            <person name="Jeffries C.C."/>
            <person name="Saunders E."/>
            <person name="Chertkov O."/>
            <person name="Brettin T."/>
            <person name="Goker M."/>
            <person name="Rohde M."/>
            <person name="Bristow J."/>
            <person name="Eisen J.A."/>
            <person name="Markowitz V."/>
            <person name="Hugenholtz P."/>
            <person name="Kyrpides N.C."/>
            <person name="Klenk H.P."/>
            <person name="Detter J.C."/>
        </authorList>
    </citation>
    <scope>NUCLEOTIDE SEQUENCE [LARGE SCALE GENOMIC DNA]</scope>
    <source>
        <strain evidence="3">ATCC 13125 / DSM 2366 / CIP 104194 / JCM 7457 / NBRC 12017 / NCIMB 9290 / NRRL B-14731 / HIM 762-3</strain>
    </source>
</reference>
<evidence type="ECO:0000259" key="1">
    <source>
        <dbReference type="Pfam" id="PF08818"/>
    </source>
</evidence>
<dbReference type="Pfam" id="PF08818">
    <property type="entry name" value="DUF1801"/>
    <property type="match status" value="1"/>
</dbReference>
<dbReference type="OrthoDB" id="115213at2"/>
<dbReference type="RefSeq" id="WP_015809972.1">
    <property type="nucleotide sequence ID" value="NC_013061.1"/>
</dbReference>
<gene>
    <name evidence="2" type="ordered locus">Phep_4173</name>
</gene>
<dbReference type="Proteomes" id="UP000000852">
    <property type="component" value="Chromosome"/>
</dbReference>
<evidence type="ECO:0000313" key="2">
    <source>
        <dbReference type="EMBL" id="ACU06364.1"/>
    </source>
</evidence>
<dbReference type="SUPFAM" id="SSF159888">
    <property type="entry name" value="YdhG-like"/>
    <property type="match status" value="1"/>
</dbReference>
<feature type="domain" description="YdhG-like" evidence="1">
    <location>
        <begin position="21"/>
        <end position="113"/>
    </location>
</feature>
<evidence type="ECO:0000313" key="3">
    <source>
        <dbReference type="Proteomes" id="UP000000852"/>
    </source>
</evidence>
<name>C6XX58_PEDHD</name>
<accession>C6XX58</accession>
<dbReference type="KEGG" id="phe:Phep_4173"/>
<keyword evidence="3" id="KW-1185">Reference proteome</keyword>
<dbReference type="InterPro" id="IPR014922">
    <property type="entry name" value="YdhG-like"/>
</dbReference>
<dbReference type="eggNOG" id="COG5646">
    <property type="taxonomic scope" value="Bacteria"/>
</dbReference>
<dbReference type="AlphaFoldDB" id="C6XX58"/>
<dbReference type="HOGENOM" id="CLU_128703_0_0_10"/>